<dbReference type="EC" id="1.6.5.-" evidence="6"/>
<comment type="caution">
    <text evidence="6">Lacks conserved residue(s) required for the propagation of feature annotation.</text>
</comment>
<dbReference type="OrthoDB" id="9787136at2"/>
<accession>A0A6N6JGH3</accession>
<dbReference type="PANTHER" id="PTHR43741:SF4">
    <property type="entry name" value="FMN-DEPENDENT NADH:QUINONE OXIDOREDUCTASE"/>
    <property type="match status" value="1"/>
</dbReference>
<dbReference type="InterPro" id="IPR050104">
    <property type="entry name" value="FMN-dep_NADH:Q_OxRdtase_AzoR1"/>
</dbReference>
<dbReference type="EC" id="1.7.1.17" evidence="6"/>
<evidence type="ECO:0000313" key="9">
    <source>
        <dbReference type="Proteomes" id="UP000436822"/>
    </source>
</evidence>
<evidence type="ECO:0000256" key="6">
    <source>
        <dbReference type="HAMAP-Rule" id="MF_01216"/>
    </source>
</evidence>
<dbReference type="Pfam" id="PF02525">
    <property type="entry name" value="Flavodoxin_2"/>
    <property type="match status" value="1"/>
</dbReference>
<dbReference type="GO" id="GO:0010181">
    <property type="term" value="F:FMN binding"/>
    <property type="evidence" value="ECO:0007669"/>
    <property type="project" value="UniProtKB-UniRule"/>
</dbReference>
<dbReference type="InterPro" id="IPR003680">
    <property type="entry name" value="Flavodoxin_fold"/>
</dbReference>
<keyword evidence="9" id="KW-1185">Reference proteome</keyword>
<feature type="domain" description="Flavodoxin-like fold" evidence="7">
    <location>
        <begin position="1"/>
        <end position="187"/>
    </location>
</feature>
<evidence type="ECO:0000256" key="2">
    <source>
        <dbReference type="ARBA" id="ARBA00022643"/>
    </source>
</evidence>
<comment type="caution">
    <text evidence="8">The sequence shown here is derived from an EMBL/GenBank/DDBJ whole genome shotgun (WGS) entry which is preliminary data.</text>
</comment>
<keyword evidence="4 6" id="KW-0520">NAD</keyword>
<evidence type="ECO:0000256" key="3">
    <source>
        <dbReference type="ARBA" id="ARBA00023002"/>
    </source>
</evidence>
<protein>
    <recommendedName>
        <fullName evidence="6">FMN dependent NADH:quinone oxidoreductase</fullName>
        <ecNumber evidence="6">1.6.5.-</ecNumber>
    </recommendedName>
    <alternativeName>
        <fullName evidence="6">Azo-dye reductase</fullName>
    </alternativeName>
    <alternativeName>
        <fullName evidence="6">FMN-dependent NADH-azo compound oxidoreductase</fullName>
    </alternativeName>
    <alternativeName>
        <fullName evidence="6">FMN-dependent NADH-azoreductase</fullName>
        <ecNumber evidence="6">1.7.1.17</ecNumber>
    </alternativeName>
</protein>
<dbReference type="Gene3D" id="3.40.50.360">
    <property type="match status" value="1"/>
</dbReference>
<dbReference type="HAMAP" id="MF_01216">
    <property type="entry name" value="Azoreductase_type1"/>
    <property type="match status" value="1"/>
</dbReference>
<dbReference type="AlphaFoldDB" id="A0A6N6JGH3"/>
<keyword evidence="2 6" id="KW-0288">FMN</keyword>
<dbReference type="SUPFAM" id="SSF52218">
    <property type="entry name" value="Flavoproteins"/>
    <property type="match status" value="1"/>
</dbReference>
<dbReference type="EMBL" id="BLJE01000002">
    <property type="protein sequence ID" value="GFE65214.1"/>
    <property type="molecule type" value="Genomic_DNA"/>
</dbReference>
<dbReference type="InterPro" id="IPR023048">
    <property type="entry name" value="NADH:quinone_OxRdtase_FMN_depd"/>
</dbReference>
<dbReference type="RefSeq" id="WP_159806974.1">
    <property type="nucleotide sequence ID" value="NZ_BLJE01000002.1"/>
</dbReference>
<comment type="similarity">
    <text evidence="6">Belongs to the azoreductase type 1 family.</text>
</comment>
<gene>
    <name evidence="8" type="primary">azoR_2</name>
    <name evidence="6" type="synonym">azoR</name>
    <name evidence="8" type="ORF">KIN_22880</name>
</gene>
<evidence type="ECO:0000256" key="4">
    <source>
        <dbReference type="ARBA" id="ARBA00023027"/>
    </source>
</evidence>
<comment type="function">
    <text evidence="6">Quinone reductase that provides resistance to thiol-specific stress caused by electrophilic quinones.</text>
</comment>
<comment type="function">
    <text evidence="6">Also exhibits azoreductase activity. Catalyzes the reductive cleavage of the azo bond in aromatic azo compounds to the corresponding amines.</text>
</comment>
<evidence type="ECO:0000256" key="1">
    <source>
        <dbReference type="ARBA" id="ARBA00022630"/>
    </source>
</evidence>
<sequence>MTILHIDASARSDGSVSRKLTASIVDQLGGEVIRRDLADGLPFVDEAWVGATFTPTDQRTQDQKHALALSDKLVAELQAADTLVIGAPIYNFGVPAVLKAWIDMIARLGVTFKYTSDGPVGLLEGKRAVIVIASGGTAAWSDIDFATPHLRQIMTFVGINDVEFVIADTLGAGADQKIAAAQTQIDALAA</sequence>
<reference evidence="8 9" key="1">
    <citation type="submission" date="2019-12" db="EMBL/GenBank/DDBJ databases">
        <title>Litoreibacter badius sp. nov., a novel bacteriochlorophyll a-containing bacterium in the genus Litoreibacter.</title>
        <authorList>
            <person name="Kanamuro M."/>
            <person name="Takabe Y."/>
            <person name="Mori K."/>
            <person name="Takaichi S."/>
            <person name="Hanada S."/>
        </authorList>
    </citation>
    <scope>NUCLEOTIDE SEQUENCE [LARGE SCALE GENOMIC DNA]</scope>
    <source>
        <strain evidence="8 9">K6</strain>
    </source>
</reference>
<evidence type="ECO:0000313" key="8">
    <source>
        <dbReference type="EMBL" id="GFE65214.1"/>
    </source>
</evidence>
<dbReference type="GO" id="GO:0016655">
    <property type="term" value="F:oxidoreductase activity, acting on NAD(P)H, quinone or similar compound as acceptor"/>
    <property type="evidence" value="ECO:0007669"/>
    <property type="project" value="InterPro"/>
</dbReference>
<comment type="subunit">
    <text evidence="6">Homodimer.</text>
</comment>
<keyword evidence="3 6" id="KW-0560">Oxidoreductase</keyword>
<dbReference type="PANTHER" id="PTHR43741">
    <property type="entry name" value="FMN-DEPENDENT NADH-AZOREDUCTASE 1"/>
    <property type="match status" value="1"/>
</dbReference>
<name>A0A6N6JGH3_9RHOB</name>
<feature type="binding site" evidence="6">
    <location>
        <position position="9"/>
    </location>
    <ligand>
        <name>FMN</name>
        <dbReference type="ChEBI" id="CHEBI:58210"/>
    </ligand>
</feature>
<evidence type="ECO:0000256" key="5">
    <source>
        <dbReference type="ARBA" id="ARBA00048542"/>
    </source>
</evidence>
<dbReference type="GO" id="GO:0016652">
    <property type="term" value="F:oxidoreductase activity, acting on NAD(P)H as acceptor"/>
    <property type="evidence" value="ECO:0007669"/>
    <property type="project" value="UniProtKB-UniRule"/>
</dbReference>
<dbReference type="InterPro" id="IPR029039">
    <property type="entry name" value="Flavoprotein-like_sf"/>
</dbReference>
<keyword evidence="1 6" id="KW-0285">Flavoprotein</keyword>
<comment type="catalytic activity">
    <reaction evidence="6">
        <text>2 a quinone + NADH + H(+) = 2 a 1,4-benzosemiquinone + NAD(+)</text>
        <dbReference type="Rhea" id="RHEA:65952"/>
        <dbReference type="ChEBI" id="CHEBI:15378"/>
        <dbReference type="ChEBI" id="CHEBI:57540"/>
        <dbReference type="ChEBI" id="CHEBI:57945"/>
        <dbReference type="ChEBI" id="CHEBI:132124"/>
        <dbReference type="ChEBI" id="CHEBI:134225"/>
    </reaction>
</comment>
<evidence type="ECO:0000259" key="7">
    <source>
        <dbReference type="Pfam" id="PF02525"/>
    </source>
</evidence>
<comment type="cofactor">
    <cofactor evidence="6">
        <name>FMN</name>
        <dbReference type="ChEBI" id="CHEBI:58210"/>
    </cofactor>
    <text evidence="6">Binds 1 FMN per subunit.</text>
</comment>
<dbReference type="Proteomes" id="UP000436822">
    <property type="component" value="Unassembled WGS sequence"/>
</dbReference>
<comment type="catalytic activity">
    <reaction evidence="5">
        <text>N,N-dimethyl-1,4-phenylenediamine + anthranilate + 2 NAD(+) = 2-(4-dimethylaminophenyl)diazenylbenzoate + 2 NADH + 2 H(+)</text>
        <dbReference type="Rhea" id="RHEA:55872"/>
        <dbReference type="ChEBI" id="CHEBI:15378"/>
        <dbReference type="ChEBI" id="CHEBI:15783"/>
        <dbReference type="ChEBI" id="CHEBI:16567"/>
        <dbReference type="ChEBI" id="CHEBI:57540"/>
        <dbReference type="ChEBI" id="CHEBI:57945"/>
        <dbReference type="ChEBI" id="CHEBI:71579"/>
        <dbReference type="EC" id="1.7.1.17"/>
    </reaction>
    <physiologicalReaction direction="right-to-left" evidence="5">
        <dbReference type="Rhea" id="RHEA:55874"/>
    </physiologicalReaction>
</comment>
<dbReference type="GO" id="GO:0009055">
    <property type="term" value="F:electron transfer activity"/>
    <property type="evidence" value="ECO:0007669"/>
    <property type="project" value="UniProtKB-UniRule"/>
</dbReference>
<feature type="binding site" evidence="6">
    <location>
        <begin position="15"/>
        <end position="17"/>
    </location>
    <ligand>
        <name>FMN</name>
        <dbReference type="ChEBI" id="CHEBI:58210"/>
    </ligand>
</feature>
<proteinExistence type="inferred from homology"/>
<organism evidence="8 9">
    <name type="scientific">Litoreibacter roseus</name>
    <dbReference type="NCBI Taxonomy" id="2601869"/>
    <lineage>
        <taxon>Bacteria</taxon>
        <taxon>Pseudomonadati</taxon>
        <taxon>Pseudomonadota</taxon>
        <taxon>Alphaproteobacteria</taxon>
        <taxon>Rhodobacterales</taxon>
        <taxon>Roseobacteraceae</taxon>
        <taxon>Litoreibacter</taxon>
    </lineage>
</organism>